<keyword evidence="2" id="KW-1185">Reference proteome</keyword>
<evidence type="ECO:0000313" key="1">
    <source>
        <dbReference type="EMBL" id="WMX44930.1"/>
    </source>
</evidence>
<protein>
    <recommendedName>
        <fullName evidence="3">Lipoprotein</fullName>
    </recommendedName>
</protein>
<organism evidence="1 2">
    <name type="scientific">Streptomyces roseicoloratus</name>
    <dbReference type="NCBI Taxonomy" id="2508722"/>
    <lineage>
        <taxon>Bacteria</taxon>
        <taxon>Bacillati</taxon>
        <taxon>Actinomycetota</taxon>
        <taxon>Actinomycetes</taxon>
        <taxon>Kitasatosporales</taxon>
        <taxon>Streptomycetaceae</taxon>
        <taxon>Streptomyces</taxon>
    </lineage>
</organism>
<proteinExistence type="predicted"/>
<evidence type="ECO:0000313" key="2">
    <source>
        <dbReference type="Proteomes" id="UP001250858"/>
    </source>
</evidence>
<reference evidence="1 2" key="1">
    <citation type="submission" date="2023-09" db="EMBL/GenBank/DDBJ databases">
        <title>Complete genome of Streptomyces roseicoloratus T14.</title>
        <authorList>
            <person name="Bashizi T."/>
            <person name="Kim M.-J."/>
            <person name="Lee G."/>
            <person name="Tagele S.B."/>
            <person name="Shin J.-H."/>
        </authorList>
    </citation>
    <scope>NUCLEOTIDE SEQUENCE [LARGE SCALE GENOMIC DNA]</scope>
    <source>
        <strain evidence="1 2">T14</strain>
    </source>
</reference>
<name>A0ABY9RSL5_9ACTN</name>
<sequence>MSAVLENVKTLLAETNVSDSTLAGEEPTAALALLDPGGVDDAVRQDMITRFDPEDAYPHETGVRVKGAMTYKVSPAGELVVEADYTFVYPLVRAEEGHEVLPGVDEVARVVVRRRMTLTARDGKLVLDAYASEVANHDCSAPKDGTLRPLFAEGRWKAAQAAKGALVDPYDRARSLPDGPGHCVTPTRT</sequence>
<accession>A0ABY9RSL5</accession>
<dbReference type="EMBL" id="CP133762">
    <property type="protein sequence ID" value="WMX44930.1"/>
    <property type="molecule type" value="Genomic_DNA"/>
</dbReference>
<dbReference type="Proteomes" id="UP001250858">
    <property type="component" value="Chromosome"/>
</dbReference>
<dbReference type="RefSeq" id="WP_309548271.1">
    <property type="nucleotide sequence ID" value="NZ_CP133762.1"/>
</dbReference>
<evidence type="ECO:0008006" key="3">
    <source>
        <dbReference type="Google" id="ProtNLM"/>
    </source>
</evidence>
<gene>
    <name evidence="1" type="ORF">RGF97_08775</name>
</gene>